<dbReference type="Proteomes" id="UP000178425">
    <property type="component" value="Unassembled WGS sequence"/>
</dbReference>
<dbReference type="InterPro" id="IPR013785">
    <property type="entry name" value="Aldolase_TIM"/>
</dbReference>
<comment type="function">
    <text evidence="6 7">Catalyzes a reversible aldol reaction between acetaldehyde and D-glyceraldehyde 3-phosphate to generate 2-deoxy-D-ribose 5-phosphate.</text>
</comment>
<dbReference type="Pfam" id="PF01791">
    <property type="entry name" value="DeoC"/>
    <property type="match status" value="1"/>
</dbReference>
<dbReference type="InterPro" id="IPR011343">
    <property type="entry name" value="DeoC"/>
</dbReference>
<evidence type="ECO:0000313" key="8">
    <source>
        <dbReference type="EMBL" id="OGF79423.1"/>
    </source>
</evidence>
<protein>
    <recommendedName>
        <fullName evidence="7">Deoxyribose-phosphate aldolase</fullName>
        <shortName evidence="7">DERA</shortName>
        <ecNumber evidence="7">4.1.2.4</ecNumber>
    </recommendedName>
    <alternativeName>
        <fullName evidence="7">2-deoxy-D-ribose 5-phosphate aldolase</fullName>
    </alternativeName>
    <alternativeName>
        <fullName evidence="7">Phosphodeoxyriboaldolase</fullName>
        <shortName evidence="7">Deoxyriboaldolase</shortName>
    </alternativeName>
</protein>
<comment type="subcellular location">
    <subcellularLocation>
        <location evidence="7">Cytoplasm</location>
    </subcellularLocation>
</comment>
<dbReference type="EMBL" id="MFHI01000003">
    <property type="protein sequence ID" value="OGF79423.1"/>
    <property type="molecule type" value="Genomic_DNA"/>
</dbReference>
<dbReference type="Gene3D" id="3.20.20.70">
    <property type="entry name" value="Aldolase class I"/>
    <property type="match status" value="1"/>
</dbReference>
<dbReference type="InterPro" id="IPR028581">
    <property type="entry name" value="DeoC_typeI"/>
</dbReference>
<comment type="catalytic activity">
    <reaction evidence="5 7">
        <text>2-deoxy-D-ribose 5-phosphate = D-glyceraldehyde 3-phosphate + acetaldehyde</text>
        <dbReference type="Rhea" id="RHEA:12821"/>
        <dbReference type="ChEBI" id="CHEBI:15343"/>
        <dbReference type="ChEBI" id="CHEBI:59776"/>
        <dbReference type="ChEBI" id="CHEBI:62877"/>
        <dbReference type="EC" id="4.1.2.4"/>
    </reaction>
</comment>
<dbReference type="GO" id="GO:0005737">
    <property type="term" value="C:cytoplasm"/>
    <property type="evidence" value="ECO:0007669"/>
    <property type="project" value="UniProtKB-SubCell"/>
</dbReference>
<evidence type="ECO:0000256" key="2">
    <source>
        <dbReference type="ARBA" id="ARBA00022490"/>
    </source>
</evidence>
<reference evidence="8 9" key="1">
    <citation type="journal article" date="2016" name="Nat. Commun.">
        <title>Thousands of microbial genomes shed light on interconnected biogeochemical processes in an aquifer system.</title>
        <authorList>
            <person name="Anantharaman K."/>
            <person name="Brown C.T."/>
            <person name="Hug L.A."/>
            <person name="Sharon I."/>
            <person name="Castelle C.J."/>
            <person name="Probst A.J."/>
            <person name="Thomas B.C."/>
            <person name="Singh A."/>
            <person name="Wilkins M.J."/>
            <person name="Karaoz U."/>
            <person name="Brodie E.L."/>
            <person name="Williams K.H."/>
            <person name="Hubbard S.S."/>
            <person name="Banfield J.F."/>
        </authorList>
    </citation>
    <scope>NUCLEOTIDE SEQUENCE [LARGE SCALE GENOMIC DNA]</scope>
</reference>
<organism evidence="8 9">
    <name type="scientific">Candidatus Giovannonibacteria bacterium RIFCSPHIGHO2_02_43_13</name>
    <dbReference type="NCBI Taxonomy" id="1798330"/>
    <lineage>
        <taxon>Bacteria</taxon>
        <taxon>Candidatus Giovannoniibacteriota</taxon>
    </lineage>
</organism>
<proteinExistence type="inferred from homology"/>
<dbReference type="SMART" id="SM01133">
    <property type="entry name" value="DeoC"/>
    <property type="match status" value="1"/>
</dbReference>
<comment type="pathway">
    <text evidence="7">Carbohydrate degradation; 2-deoxy-D-ribose 1-phosphate degradation; D-glyceraldehyde 3-phosphate and acetaldehyde from 2-deoxy-alpha-D-ribose 1-phosphate: step 2/2.</text>
</comment>
<dbReference type="AlphaFoldDB" id="A0A1F5WUZ3"/>
<evidence type="ECO:0000256" key="7">
    <source>
        <dbReference type="HAMAP-Rule" id="MF_00114"/>
    </source>
</evidence>
<evidence type="ECO:0000256" key="1">
    <source>
        <dbReference type="ARBA" id="ARBA00010936"/>
    </source>
</evidence>
<keyword evidence="4 7" id="KW-0704">Schiff base</keyword>
<accession>A0A1F5WUZ3</accession>
<feature type="active site" description="Schiff-base intermediate with acetaldehyde" evidence="7">
    <location>
        <position position="155"/>
    </location>
</feature>
<feature type="active site" description="Proton donor/acceptor" evidence="7">
    <location>
        <position position="184"/>
    </location>
</feature>
<dbReference type="PANTHER" id="PTHR10889">
    <property type="entry name" value="DEOXYRIBOSE-PHOSPHATE ALDOLASE"/>
    <property type="match status" value="1"/>
</dbReference>
<dbReference type="PANTHER" id="PTHR10889:SF1">
    <property type="entry name" value="DEOXYRIBOSE-PHOSPHATE ALDOLASE"/>
    <property type="match status" value="1"/>
</dbReference>
<gene>
    <name evidence="7" type="primary">deoC</name>
    <name evidence="8" type="ORF">A2W54_02630</name>
</gene>
<dbReference type="PIRSF" id="PIRSF001357">
    <property type="entry name" value="DeoC"/>
    <property type="match status" value="1"/>
</dbReference>
<dbReference type="UniPathway" id="UPA00002">
    <property type="reaction ID" value="UER00468"/>
</dbReference>
<evidence type="ECO:0000256" key="4">
    <source>
        <dbReference type="ARBA" id="ARBA00023270"/>
    </source>
</evidence>
<evidence type="ECO:0000256" key="6">
    <source>
        <dbReference type="ARBA" id="ARBA00056337"/>
    </source>
</evidence>
<dbReference type="GO" id="GO:0004139">
    <property type="term" value="F:deoxyribose-phosphate aldolase activity"/>
    <property type="evidence" value="ECO:0007669"/>
    <property type="project" value="UniProtKB-UniRule"/>
</dbReference>
<feature type="active site" description="Proton donor/acceptor" evidence="7">
    <location>
        <position position="93"/>
    </location>
</feature>
<dbReference type="CDD" id="cd00959">
    <property type="entry name" value="DeoC"/>
    <property type="match status" value="1"/>
</dbReference>
<evidence type="ECO:0000313" key="9">
    <source>
        <dbReference type="Proteomes" id="UP000178425"/>
    </source>
</evidence>
<keyword evidence="2 7" id="KW-0963">Cytoplasm</keyword>
<evidence type="ECO:0000256" key="5">
    <source>
        <dbReference type="ARBA" id="ARBA00048791"/>
    </source>
</evidence>
<comment type="caution">
    <text evidence="8">The sequence shown here is derived from an EMBL/GenBank/DDBJ whole genome shotgun (WGS) entry which is preliminary data.</text>
</comment>
<evidence type="ECO:0000256" key="3">
    <source>
        <dbReference type="ARBA" id="ARBA00023239"/>
    </source>
</evidence>
<dbReference type="GO" id="GO:0016052">
    <property type="term" value="P:carbohydrate catabolic process"/>
    <property type="evidence" value="ECO:0007669"/>
    <property type="project" value="TreeGrafter"/>
</dbReference>
<name>A0A1F5WUZ3_9BACT</name>
<keyword evidence="3 7" id="KW-0456">Lyase</keyword>
<dbReference type="NCBIfam" id="TIGR00126">
    <property type="entry name" value="deoC"/>
    <property type="match status" value="1"/>
</dbReference>
<comment type="similarity">
    <text evidence="1 7">Belongs to the DeoC/FbaB aldolase family. DeoC type 1 subfamily.</text>
</comment>
<dbReference type="FunFam" id="3.20.20.70:FF:000044">
    <property type="entry name" value="Deoxyribose-phosphate aldolase"/>
    <property type="match status" value="1"/>
</dbReference>
<dbReference type="SUPFAM" id="SSF51569">
    <property type="entry name" value="Aldolase"/>
    <property type="match status" value="1"/>
</dbReference>
<dbReference type="GO" id="GO:0009264">
    <property type="term" value="P:deoxyribonucleotide catabolic process"/>
    <property type="evidence" value="ECO:0007669"/>
    <property type="project" value="UniProtKB-UniRule"/>
</dbReference>
<dbReference type="HAMAP" id="MF_00114">
    <property type="entry name" value="DeoC_type1"/>
    <property type="match status" value="1"/>
</dbReference>
<dbReference type="InterPro" id="IPR002915">
    <property type="entry name" value="DeoC/FbaB/LacD_aldolase"/>
</dbReference>
<sequence>MNIAKYIDHTLLKPDATRGQIVKLCHEAKDYGFASVCVNPVWIPKCVVELKDLGQKTDVKVCSVVGFPLGASWRNIKADEARQAFLQGADEIDMVMNVGMLKSGDLLEVKLDIQSVRLAVSRAILKVIIETCLLTLEEKILACKIAQDACADFVKTSTGFSTGGATVEDVKLMRKTVGPKMGVKASGGIQDYAMAMAMINAGATRLGCSAGIAIVEGSKK</sequence>
<dbReference type="GO" id="GO:0006018">
    <property type="term" value="P:2-deoxyribose 1-phosphate catabolic process"/>
    <property type="evidence" value="ECO:0007669"/>
    <property type="project" value="UniProtKB-UniRule"/>
</dbReference>
<dbReference type="EC" id="4.1.2.4" evidence="7"/>